<dbReference type="GO" id="GO:0032259">
    <property type="term" value="P:methylation"/>
    <property type="evidence" value="ECO:0007669"/>
    <property type="project" value="UniProtKB-KW"/>
</dbReference>
<feature type="domain" description="O-methyltransferase C-terminal" evidence="5">
    <location>
        <begin position="243"/>
        <end position="393"/>
    </location>
</feature>
<keyword evidence="7" id="KW-1185">Reference proteome</keyword>
<sequence>MATTFQDETSFDLATLRNLNKTSLPSETSRIAALNEARALVRRLEQPWERMYDIAWTYPAFIASFRVAKDVNAFEYLSSVPQSSAQLAERIDAVGGADVDPVLLRRVLRVLVLEGIVGVAEGEGKEDMYVETEMSRALKDPEGVVTGLDVYLLAGIQQERRLPEFLRETGYKNPEDGERPPWKWIEGVQEFEGNRWSWMGTMRPELQKKFNLFLGAVRRDSVGWTELYGAGKVVEGWDGKSVVLVDVGGGNGKDVGNFARAIEGKWPAAKVVLQERREVIDGLEESIGQLHHQVELMPHDFFEANPVQGAKVYFLHAIIHDWADNKAREILARVREAMKPGYSRLLLFDRVVPERASHWDSRTAALDINMMCNYASLERTEVQWQALIESVGLRYLGYRKVPGPSSFIEAES</sequence>
<dbReference type="InterPro" id="IPR036390">
    <property type="entry name" value="WH_DNA-bd_sf"/>
</dbReference>
<protein>
    <recommendedName>
        <fullName evidence="5">O-methyltransferase C-terminal domain-containing protein</fullName>
    </recommendedName>
</protein>
<evidence type="ECO:0000256" key="1">
    <source>
        <dbReference type="ARBA" id="ARBA00022603"/>
    </source>
</evidence>
<dbReference type="PANTHER" id="PTHR43712:SF1">
    <property type="entry name" value="HYPOTHETICAL O-METHYLTRANSFERASE (EUROFUNG)-RELATED"/>
    <property type="match status" value="1"/>
</dbReference>
<dbReference type="PANTHER" id="PTHR43712">
    <property type="entry name" value="PUTATIVE (AFU_ORTHOLOGUE AFUA_4G14580)-RELATED"/>
    <property type="match status" value="1"/>
</dbReference>
<dbReference type="Gene3D" id="3.40.50.150">
    <property type="entry name" value="Vaccinia Virus protein VP39"/>
    <property type="match status" value="1"/>
</dbReference>
<accession>A0A6A6FX29</accession>
<dbReference type="InterPro" id="IPR036388">
    <property type="entry name" value="WH-like_DNA-bd_sf"/>
</dbReference>
<evidence type="ECO:0000313" key="6">
    <source>
        <dbReference type="EMBL" id="KAF2217997.1"/>
    </source>
</evidence>
<dbReference type="SUPFAM" id="SSF46785">
    <property type="entry name" value="Winged helix' DNA-binding domain"/>
    <property type="match status" value="1"/>
</dbReference>
<proteinExistence type="predicted"/>
<feature type="active site" description="Proton acceptor" evidence="4">
    <location>
        <position position="320"/>
    </location>
</feature>
<dbReference type="PROSITE" id="PS51683">
    <property type="entry name" value="SAM_OMT_II"/>
    <property type="match status" value="1"/>
</dbReference>
<dbReference type="AlphaFoldDB" id="A0A6A6FX29"/>
<evidence type="ECO:0000256" key="4">
    <source>
        <dbReference type="PIRSR" id="PIRSR005739-1"/>
    </source>
</evidence>
<keyword evidence="3" id="KW-0949">S-adenosyl-L-methionine</keyword>
<keyword evidence="1" id="KW-0489">Methyltransferase</keyword>
<dbReference type="InterPro" id="IPR001077">
    <property type="entry name" value="COMT_C"/>
</dbReference>
<dbReference type="PIRSF" id="PIRSF005739">
    <property type="entry name" value="O-mtase"/>
    <property type="match status" value="1"/>
</dbReference>
<name>A0A6A6FX29_9PEZI</name>
<keyword evidence="2" id="KW-0808">Transferase</keyword>
<evidence type="ECO:0000259" key="5">
    <source>
        <dbReference type="Pfam" id="PF00891"/>
    </source>
</evidence>
<dbReference type="InterPro" id="IPR029063">
    <property type="entry name" value="SAM-dependent_MTases_sf"/>
</dbReference>
<evidence type="ECO:0000313" key="7">
    <source>
        <dbReference type="Proteomes" id="UP000799539"/>
    </source>
</evidence>
<dbReference type="Proteomes" id="UP000799539">
    <property type="component" value="Unassembled WGS sequence"/>
</dbReference>
<dbReference type="Gene3D" id="1.10.10.10">
    <property type="entry name" value="Winged helix-like DNA-binding domain superfamily/Winged helix DNA-binding domain"/>
    <property type="match status" value="1"/>
</dbReference>
<dbReference type="EMBL" id="ML992662">
    <property type="protein sequence ID" value="KAF2217997.1"/>
    <property type="molecule type" value="Genomic_DNA"/>
</dbReference>
<evidence type="ECO:0000256" key="3">
    <source>
        <dbReference type="ARBA" id="ARBA00022691"/>
    </source>
</evidence>
<evidence type="ECO:0000256" key="2">
    <source>
        <dbReference type="ARBA" id="ARBA00022679"/>
    </source>
</evidence>
<dbReference type="OrthoDB" id="2410195at2759"/>
<reference evidence="6" key="1">
    <citation type="journal article" date="2020" name="Stud. Mycol.">
        <title>101 Dothideomycetes genomes: a test case for predicting lifestyles and emergence of pathogens.</title>
        <authorList>
            <person name="Haridas S."/>
            <person name="Albert R."/>
            <person name="Binder M."/>
            <person name="Bloem J."/>
            <person name="Labutti K."/>
            <person name="Salamov A."/>
            <person name="Andreopoulos B."/>
            <person name="Baker S."/>
            <person name="Barry K."/>
            <person name="Bills G."/>
            <person name="Bluhm B."/>
            <person name="Cannon C."/>
            <person name="Castanera R."/>
            <person name="Culley D."/>
            <person name="Daum C."/>
            <person name="Ezra D."/>
            <person name="Gonzalez J."/>
            <person name="Henrissat B."/>
            <person name="Kuo A."/>
            <person name="Liang C."/>
            <person name="Lipzen A."/>
            <person name="Lutzoni F."/>
            <person name="Magnuson J."/>
            <person name="Mondo S."/>
            <person name="Nolan M."/>
            <person name="Ohm R."/>
            <person name="Pangilinan J."/>
            <person name="Park H.-J."/>
            <person name="Ramirez L."/>
            <person name="Alfaro M."/>
            <person name="Sun H."/>
            <person name="Tritt A."/>
            <person name="Yoshinaga Y."/>
            <person name="Zwiers L.-H."/>
            <person name="Turgeon B."/>
            <person name="Goodwin S."/>
            <person name="Spatafora J."/>
            <person name="Crous P."/>
            <person name="Grigoriev I."/>
        </authorList>
    </citation>
    <scope>NUCLEOTIDE SEQUENCE</scope>
    <source>
        <strain evidence="6">SCOH1-5</strain>
    </source>
</reference>
<dbReference type="Pfam" id="PF00891">
    <property type="entry name" value="Methyltransf_2"/>
    <property type="match status" value="1"/>
</dbReference>
<dbReference type="GO" id="GO:0008171">
    <property type="term" value="F:O-methyltransferase activity"/>
    <property type="evidence" value="ECO:0007669"/>
    <property type="project" value="InterPro"/>
</dbReference>
<dbReference type="InterPro" id="IPR016461">
    <property type="entry name" value="COMT-like"/>
</dbReference>
<dbReference type="SUPFAM" id="SSF53335">
    <property type="entry name" value="S-adenosyl-L-methionine-dependent methyltransferases"/>
    <property type="match status" value="1"/>
</dbReference>
<gene>
    <name evidence="6" type="ORF">CERZMDRAFT_92625</name>
</gene>
<organism evidence="6 7">
    <name type="scientific">Cercospora zeae-maydis SCOH1-5</name>
    <dbReference type="NCBI Taxonomy" id="717836"/>
    <lineage>
        <taxon>Eukaryota</taxon>
        <taxon>Fungi</taxon>
        <taxon>Dikarya</taxon>
        <taxon>Ascomycota</taxon>
        <taxon>Pezizomycotina</taxon>
        <taxon>Dothideomycetes</taxon>
        <taxon>Dothideomycetidae</taxon>
        <taxon>Mycosphaerellales</taxon>
        <taxon>Mycosphaerellaceae</taxon>
        <taxon>Cercospora</taxon>
    </lineage>
</organism>